<dbReference type="InterPro" id="IPR039422">
    <property type="entry name" value="MarR/SlyA-like"/>
</dbReference>
<dbReference type="Gene3D" id="1.10.10.10">
    <property type="entry name" value="Winged helix-like DNA-binding domain superfamily/Winged helix DNA-binding domain"/>
    <property type="match status" value="1"/>
</dbReference>
<evidence type="ECO:0000313" key="3">
    <source>
        <dbReference type="Proteomes" id="UP000247696"/>
    </source>
</evidence>
<dbReference type="AlphaFoldDB" id="A0A2Z3YQ91"/>
<proteinExistence type="predicted"/>
<dbReference type="OrthoDB" id="9806864at2"/>
<dbReference type="Proteomes" id="UP000247696">
    <property type="component" value="Chromosome"/>
</dbReference>
<dbReference type="Pfam" id="PF12802">
    <property type="entry name" value="MarR_2"/>
    <property type="match status" value="1"/>
</dbReference>
<organism evidence="2 3">
    <name type="scientific">Corynebacterium provencense</name>
    <dbReference type="NCBI Taxonomy" id="1737425"/>
    <lineage>
        <taxon>Bacteria</taxon>
        <taxon>Bacillati</taxon>
        <taxon>Actinomycetota</taxon>
        <taxon>Actinomycetes</taxon>
        <taxon>Mycobacteriales</taxon>
        <taxon>Corynebacteriaceae</taxon>
        <taxon>Corynebacterium</taxon>
    </lineage>
</organism>
<dbReference type="PANTHER" id="PTHR33164:SF43">
    <property type="entry name" value="HTH-TYPE TRANSCRIPTIONAL REPRESSOR YETL"/>
    <property type="match status" value="1"/>
</dbReference>
<accession>A0A2Z3YQ91</accession>
<keyword evidence="3" id="KW-1185">Reference proteome</keyword>
<name>A0A2Z3YQ91_9CORY</name>
<sequence length="144" mass="15681">MNRHAENADALGILVKQAQSLLNRAMDRELRPMGLTVTQFACLRALAEDPGISGSELARRMFVSRQSMNGVVTGLEKRELVARSEFPGPRRDRAMTLTGDATELLERAESAVADVVATLTRGVLPEDIETTLRVLTTACANLTD</sequence>
<dbReference type="EMBL" id="CP024988">
    <property type="protein sequence ID" value="AWT26329.1"/>
    <property type="molecule type" value="Genomic_DNA"/>
</dbReference>
<dbReference type="PROSITE" id="PS50995">
    <property type="entry name" value="HTH_MARR_2"/>
    <property type="match status" value="1"/>
</dbReference>
<evidence type="ECO:0000259" key="1">
    <source>
        <dbReference type="PROSITE" id="PS50995"/>
    </source>
</evidence>
<dbReference type="RefSeq" id="WP_110481483.1">
    <property type="nucleotide sequence ID" value="NZ_CP024988.1"/>
</dbReference>
<dbReference type="InterPro" id="IPR036390">
    <property type="entry name" value="WH_DNA-bd_sf"/>
</dbReference>
<dbReference type="InterPro" id="IPR036388">
    <property type="entry name" value="WH-like_DNA-bd_sf"/>
</dbReference>
<dbReference type="PANTHER" id="PTHR33164">
    <property type="entry name" value="TRANSCRIPTIONAL REGULATOR, MARR FAMILY"/>
    <property type="match status" value="1"/>
</dbReference>
<feature type="domain" description="HTH marR-type" evidence="1">
    <location>
        <begin position="8"/>
        <end position="140"/>
    </location>
</feature>
<evidence type="ECO:0000313" key="2">
    <source>
        <dbReference type="EMBL" id="AWT26329.1"/>
    </source>
</evidence>
<dbReference type="KEGG" id="cpre:Csp1_15440"/>
<reference evidence="3" key="1">
    <citation type="submission" date="2017-11" db="EMBL/GenBank/DDBJ databases">
        <title>Otitis media/interna in a cat caused by the recently described species Corynebacterium provencense.</title>
        <authorList>
            <person name="Kittl S."/>
            <person name="Brodard I."/>
            <person name="Rychener L."/>
            <person name="Jores J."/>
            <person name="Roosje P."/>
            <person name="Gobeli Brawand S."/>
        </authorList>
    </citation>
    <scope>NUCLEOTIDE SEQUENCE [LARGE SCALE GENOMIC DNA]</scope>
    <source>
        <strain evidence="3">17KM38</strain>
    </source>
</reference>
<dbReference type="InterPro" id="IPR000835">
    <property type="entry name" value="HTH_MarR-typ"/>
</dbReference>
<gene>
    <name evidence="2" type="ORF">Csp1_15440</name>
</gene>
<dbReference type="SMART" id="SM00347">
    <property type="entry name" value="HTH_MARR"/>
    <property type="match status" value="1"/>
</dbReference>
<protein>
    <submittedName>
        <fullName evidence="2">Putative HTH-type transcriptional regulator</fullName>
    </submittedName>
</protein>
<dbReference type="GO" id="GO:0006950">
    <property type="term" value="P:response to stress"/>
    <property type="evidence" value="ECO:0007669"/>
    <property type="project" value="TreeGrafter"/>
</dbReference>
<dbReference type="SUPFAM" id="SSF46785">
    <property type="entry name" value="Winged helix' DNA-binding domain"/>
    <property type="match status" value="1"/>
</dbReference>
<dbReference type="GO" id="GO:0003700">
    <property type="term" value="F:DNA-binding transcription factor activity"/>
    <property type="evidence" value="ECO:0007669"/>
    <property type="project" value="InterPro"/>
</dbReference>